<dbReference type="EMBL" id="MUGV01000025">
    <property type="protein sequence ID" value="OXA77658.1"/>
    <property type="molecule type" value="Genomic_DNA"/>
</dbReference>
<reference evidence="1 2" key="1">
    <citation type="submission" date="2016-11" db="EMBL/GenBank/DDBJ databases">
        <title>Whole genomes of Flavobacteriaceae.</title>
        <authorList>
            <person name="Stine C."/>
            <person name="Li C."/>
            <person name="Tadesse D."/>
        </authorList>
    </citation>
    <scope>NUCLEOTIDE SEQUENCE [LARGE SCALE GENOMIC DNA]</scope>
    <source>
        <strain evidence="1 2">DSM 15937</strain>
    </source>
</reference>
<comment type="caution">
    <text evidence="1">The sequence shown here is derived from an EMBL/GenBank/DDBJ whole genome shotgun (WGS) entry which is preliminary data.</text>
</comment>
<name>A0ABX4BMW1_FLAFR</name>
<gene>
    <name evidence="1" type="ORF">B0A65_15065</name>
</gene>
<evidence type="ECO:0000313" key="1">
    <source>
        <dbReference type="EMBL" id="OXA77658.1"/>
    </source>
</evidence>
<keyword evidence="2" id="KW-1185">Reference proteome</keyword>
<protein>
    <submittedName>
        <fullName evidence="1">Uncharacterized protein</fullName>
    </submittedName>
</protein>
<accession>A0ABX4BMW1</accession>
<dbReference type="Proteomes" id="UP000198382">
    <property type="component" value="Unassembled WGS sequence"/>
</dbReference>
<dbReference type="RefSeq" id="WP_074659011.1">
    <property type="nucleotide sequence ID" value="NZ_MUGV01000025.1"/>
</dbReference>
<sequence>MINEILDNIILLGKLHEHSCSRTTNITAELYSAVNRIIIKIINEKEIQVKYNVDDQTKVVELPIFTTYDFVEKLIIRTTRTDIMPKIGELIEVANFKEQLKQDLKELQSEKNYNHYLKHVKFKTDIRFEVEYFDDIVIIRDKQNILLTTILKLSNAIKNYDY</sequence>
<proteinExistence type="predicted"/>
<evidence type="ECO:0000313" key="2">
    <source>
        <dbReference type="Proteomes" id="UP000198382"/>
    </source>
</evidence>
<organism evidence="1 2">
    <name type="scientific">Flavobacterium frigidimaris</name>
    <dbReference type="NCBI Taxonomy" id="262320"/>
    <lineage>
        <taxon>Bacteria</taxon>
        <taxon>Pseudomonadati</taxon>
        <taxon>Bacteroidota</taxon>
        <taxon>Flavobacteriia</taxon>
        <taxon>Flavobacteriales</taxon>
        <taxon>Flavobacteriaceae</taxon>
        <taxon>Flavobacterium</taxon>
    </lineage>
</organism>